<sequence length="130" mass="14374">MPRSEEAEWWASAVYAAIQEIPPGYVTSYGHIALLLGEPQRPRQVGVCLKALPAADSGLHFNSGSVPWQRVINSKGMISHRGPGSAERQAEALRLEGVEVTSDSMGEMYVDFSRYGWFPKHLPSEESDEE</sequence>
<dbReference type="GO" id="GO:0006281">
    <property type="term" value="P:DNA repair"/>
    <property type="evidence" value="ECO:0007669"/>
    <property type="project" value="InterPro"/>
</dbReference>
<gene>
    <name evidence="3" type="ORF">N7492_009932</name>
</gene>
<evidence type="ECO:0000313" key="4">
    <source>
        <dbReference type="Proteomes" id="UP001146351"/>
    </source>
</evidence>
<dbReference type="SUPFAM" id="SSF46767">
    <property type="entry name" value="Methylated DNA-protein cysteine methyltransferase, C-terminal domain"/>
    <property type="match status" value="1"/>
</dbReference>
<reference evidence="3" key="1">
    <citation type="submission" date="2022-11" db="EMBL/GenBank/DDBJ databases">
        <authorList>
            <person name="Petersen C."/>
        </authorList>
    </citation>
    <scope>NUCLEOTIDE SEQUENCE</scope>
    <source>
        <strain evidence="3">IBT 21917</strain>
    </source>
</reference>
<evidence type="ECO:0000259" key="2">
    <source>
        <dbReference type="Pfam" id="PF01035"/>
    </source>
</evidence>
<evidence type="ECO:0000313" key="3">
    <source>
        <dbReference type="EMBL" id="KAJ5151637.1"/>
    </source>
</evidence>
<feature type="domain" description="Methylated-DNA-[protein]-cysteine S-methyltransferase DNA binding" evidence="2">
    <location>
        <begin position="12"/>
        <end position="98"/>
    </location>
</feature>
<evidence type="ECO:0000256" key="1">
    <source>
        <dbReference type="ARBA" id="ARBA00022763"/>
    </source>
</evidence>
<proteinExistence type="predicted"/>
<dbReference type="Gene3D" id="1.10.10.10">
    <property type="entry name" value="Winged helix-like DNA-binding domain superfamily/Winged helix DNA-binding domain"/>
    <property type="match status" value="1"/>
</dbReference>
<name>A0A9W9HLH4_9EURO</name>
<dbReference type="InterPro" id="IPR052520">
    <property type="entry name" value="ATL_DNA_repair"/>
</dbReference>
<dbReference type="InterPro" id="IPR036388">
    <property type="entry name" value="WH-like_DNA-bd_sf"/>
</dbReference>
<dbReference type="Proteomes" id="UP001146351">
    <property type="component" value="Unassembled WGS sequence"/>
</dbReference>
<reference evidence="3" key="2">
    <citation type="journal article" date="2023" name="IMA Fungus">
        <title>Comparative genomic study of the Penicillium genus elucidates a diverse pangenome and 15 lateral gene transfer events.</title>
        <authorList>
            <person name="Petersen C."/>
            <person name="Sorensen T."/>
            <person name="Nielsen M.R."/>
            <person name="Sondergaard T.E."/>
            <person name="Sorensen J.L."/>
            <person name="Fitzpatrick D.A."/>
            <person name="Frisvad J.C."/>
            <person name="Nielsen K.L."/>
        </authorList>
    </citation>
    <scope>NUCLEOTIDE SEQUENCE</scope>
    <source>
        <strain evidence="3">IBT 21917</strain>
    </source>
</reference>
<dbReference type="InterPro" id="IPR014048">
    <property type="entry name" value="MethylDNA_cys_MeTrfase_DNA-bd"/>
</dbReference>
<dbReference type="OrthoDB" id="2548197at2759"/>
<keyword evidence="4" id="KW-1185">Reference proteome</keyword>
<dbReference type="InterPro" id="IPR036217">
    <property type="entry name" value="MethylDNA_cys_MeTrfase_DNAb"/>
</dbReference>
<dbReference type="EMBL" id="JAPQKO010000008">
    <property type="protein sequence ID" value="KAJ5151637.1"/>
    <property type="molecule type" value="Genomic_DNA"/>
</dbReference>
<accession>A0A9W9HLH4</accession>
<protein>
    <recommendedName>
        <fullName evidence="2">Methylated-DNA-[protein]-cysteine S-methyltransferase DNA binding domain-containing protein</fullName>
    </recommendedName>
</protein>
<dbReference type="PANTHER" id="PTHR42942:SF1">
    <property type="entry name" value="ALKYLTRANSFERASE-LIKE PROTEIN 1"/>
    <property type="match status" value="1"/>
</dbReference>
<dbReference type="PANTHER" id="PTHR42942">
    <property type="entry name" value="6-O-METHYLGUANINE DNA METHYLTRANSFERASE"/>
    <property type="match status" value="1"/>
</dbReference>
<dbReference type="CDD" id="cd06445">
    <property type="entry name" value="ATase"/>
    <property type="match status" value="1"/>
</dbReference>
<organism evidence="3 4">
    <name type="scientific">Penicillium capsulatum</name>
    <dbReference type="NCBI Taxonomy" id="69766"/>
    <lineage>
        <taxon>Eukaryota</taxon>
        <taxon>Fungi</taxon>
        <taxon>Dikarya</taxon>
        <taxon>Ascomycota</taxon>
        <taxon>Pezizomycotina</taxon>
        <taxon>Eurotiomycetes</taxon>
        <taxon>Eurotiomycetidae</taxon>
        <taxon>Eurotiales</taxon>
        <taxon>Aspergillaceae</taxon>
        <taxon>Penicillium</taxon>
    </lineage>
</organism>
<dbReference type="Pfam" id="PF01035">
    <property type="entry name" value="DNA_binding_1"/>
    <property type="match status" value="1"/>
</dbReference>
<dbReference type="GO" id="GO:0003824">
    <property type="term" value="F:catalytic activity"/>
    <property type="evidence" value="ECO:0007669"/>
    <property type="project" value="InterPro"/>
</dbReference>
<keyword evidence="1" id="KW-0227">DNA damage</keyword>
<dbReference type="AlphaFoldDB" id="A0A9W9HLH4"/>
<comment type="caution">
    <text evidence="3">The sequence shown here is derived from an EMBL/GenBank/DDBJ whole genome shotgun (WGS) entry which is preliminary data.</text>
</comment>